<reference evidence="2 3" key="1">
    <citation type="submission" date="2020-05" db="EMBL/GenBank/DDBJ databases">
        <title>Identification and distribution of gene clusters putatively required for synthesis of sphingolipid metabolism inhibitors in phylogenetically diverse species of the filamentous fungus Fusarium.</title>
        <authorList>
            <person name="Kim H.-S."/>
            <person name="Busman M."/>
            <person name="Brown D.W."/>
            <person name="Divon H."/>
            <person name="Uhlig S."/>
            <person name="Proctor R.H."/>
        </authorList>
    </citation>
    <scope>NUCLEOTIDE SEQUENCE [LARGE SCALE GENOMIC DNA]</scope>
    <source>
        <strain evidence="2 3">NRRL 53147</strain>
    </source>
</reference>
<evidence type="ECO:0000313" key="2">
    <source>
        <dbReference type="EMBL" id="KAF5533738.1"/>
    </source>
</evidence>
<feature type="compositionally biased region" description="Acidic residues" evidence="1">
    <location>
        <begin position="101"/>
        <end position="111"/>
    </location>
</feature>
<dbReference type="PANTHER" id="PTHR35391">
    <property type="entry name" value="C2H2-TYPE DOMAIN-CONTAINING PROTEIN-RELATED"/>
    <property type="match status" value="1"/>
</dbReference>
<sequence>MSKSIDQLVQDCITGFEGLYAQLEKPDNSYIYKPEELVRFKDGRSRFTRWSRNAGAGSLERKLQNNRRVKEQAIRLLSHIQRLLEDAYAITVGCRIPWDQINDEDEENSQSEDERKPLISSPETEMEQIVAHIADTIDNLSYLGAALEETIADDRTEDETSHYEPFDIQHVRSKYPKVDESIAERLGKAISARRQLFQGQQSAELGSHTEEGRLADEPTLEGVSNQFDLLALTNQGSEHQEDFEETPSETSYIASEDIKACQIPPLPQNAREGEPFRCHLCHKMVRGLSATAWK</sequence>
<comment type="caution">
    <text evidence="2">The sequence shown here is derived from an EMBL/GenBank/DDBJ whole genome shotgun (WGS) entry which is preliminary data.</text>
</comment>
<organism evidence="2 3">
    <name type="scientific">Fusarium mexicanum</name>
    <dbReference type="NCBI Taxonomy" id="751941"/>
    <lineage>
        <taxon>Eukaryota</taxon>
        <taxon>Fungi</taxon>
        <taxon>Dikarya</taxon>
        <taxon>Ascomycota</taxon>
        <taxon>Pezizomycotina</taxon>
        <taxon>Sordariomycetes</taxon>
        <taxon>Hypocreomycetidae</taxon>
        <taxon>Hypocreales</taxon>
        <taxon>Nectriaceae</taxon>
        <taxon>Fusarium</taxon>
        <taxon>Fusarium fujikuroi species complex</taxon>
    </lineage>
</organism>
<dbReference type="EMBL" id="JAAOAM010000323">
    <property type="protein sequence ID" value="KAF5533738.1"/>
    <property type="molecule type" value="Genomic_DNA"/>
</dbReference>
<dbReference type="AlphaFoldDB" id="A0A8H5MM61"/>
<feature type="region of interest" description="Disordered" evidence="1">
    <location>
        <begin position="101"/>
        <end position="123"/>
    </location>
</feature>
<accession>A0A8H5MM61</accession>
<name>A0A8H5MM61_9HYPO</name>
<keyword evidence="3" id="KW-1185">Reference proteome</keyword>
<protein>
    <recommendedName>
        <fullName evidence="4">Prion-inhibition and propagation HeLo domain-containing protein</fullName>
    </recommendedName>
</protein>
<evidence type="ECO:0008006" key="4">
    <source>
        <dbReference type="Google" id="ProtNLM"/>
    </source>
</evidence>
<evidence type="ECO:0000256" key="1">
    <source>
        <dbReference type="SAM" id="MobiDB-lite"/>
    </source>
</evidence>
<evidence type="ECO:0000313" key="3">
    <source>
        <dbReference type="Proteomes" id="UP000522262"/>
    </source>
</evidence>
<dbReference type="Proteomes" id="UP000522262">
    <property type="component" value="Unassembled WGS sequence"/>
</dbReference>
<dbReference type="PANTHER" id="PTHR35391:SF5">
    <property type="entry name" value="DUF6590 DOMAIN-CONTAINING PROTEIN"/>
    <property type="match status" value="1"/>
</dbReference>
<gene>
    <name evidence="2" type="ORF">FMEXI_11654</name>
</gene>
<proteinExistence type="predicted"/>